<comment type="caution">
    <text evidence="2">The sequence shown here is derived from an EMBL/GenBank/DDBJ whole genome shotgun (WGS) entry which is preliminary data.</text>
</comment>
<evidence type="ECO:0000313" key="3">
    <source>
        <dbReference type="Proteomes" id="UP000559256"/>
    </source>
</evidence>
<evidence type="ECO:0000256" key="1">
    <source>
        <dbReference type="SAM" id="Phobius"/>
    </source>
</evidence>
<protein>
    <submittedName>
        <fullName evidence="2">Uncharacterized protein</fullName>
    </submittedName>
</protein>
<keyword evidence="1" id="KW-0812">Transmembrane</keyword>
<reference evidence="2 3" key="1">
    <citation type="journal article" date="2020" name="ISME J.">
        <title>Uncovering the hidden diversity of litter-decomposition mechanisms in mushroom-forming fungi.</title>
        <authorList>
            <person name="Floudas D."/>
            <person name="Bentzer J."/>
            <person name="Ahren D."/>
            <person name="Johansson T."/>
            <person name="Persson P."/>
            <person name="Tunlid A."/>
        </authorList>
    </citation>
    <scope>NUCLEOTIDE SEQUENCE [LARGE SCALE GENOMIC DNA]</scope>
    <source>
        <strain evidence="2 3">CBS 291.85</strain>
    </source>
</reference>
<keyword evidence="3" id="KW-1185">Reference proteome</keyword>
<feature type="transmembrane region" description="Helical" evidence="1">
    <location>
        <begin position="53"/>
        <end position="75"/>
    </location>
</feature>
<dbReference type="AlphaFoldDB" id="A0A8H5BAY9"/>
<gene>
    <name evidence="2" type="ORF">D9758_019011</name>
</gene>
<keyword evidence="1" id="KW-1133">Transmembrane helix</keyword>
<dbReference type="EMBL" id="JAACJM010000424">
    <property type="protein sequence ID" value="KAF5319877.1"/>
    <property type="molecule type" value="Genomic_DNA"/>
</dbReference>
<keyword evidence="1" id="KW-0472">Membrane</keyword>
<name>A0A8H5BAY9_9AGAR</name>
<accession>A0A8H5BAY9</accession>
<organism evidence="2 3">
    <name type="scientific">Tetrapyrgos nigripes</name>
    <dbReference type="NCBI Taxonomy" id="182062"/>
    <lineage>
        <taxon>Eukaryota</taxon>
        <taxon>Fungi</taxon>
        <taxon>Dikarya</taxon>
        <taxon>Basidiomycota</taxon>
        <taxon>Agaricomycotina</taxon>
        <taxon>Agaricomycetes</taxon>
        <taxon>Agaricomycetidae</taxon>
        <taxon>Agaricales</taxon>
        <taxon>Marasmiineae</taxon>
        <taxon>Marasmiaceae</taxon>
        <taxon>Tetrapyrgos</taxon>
    </lineage>
</organism>
<dbReference type="Proteomes" id="UP000559256">
    <property type="component" value="Unassembled WGS sequence"/>
</dbReference>
<dbReference type="OrthoDB" id="3127966at2759"/>
<proteinExistence type="predicted"/>
<sequence>MELLRLYESTSPLRGHTPINMDGVIHHDIAPCNPGVSGEASEQFSRICLGGRVFVSTLVFVFLPLGVSGGVVWGFCEGWGRSGFRGAEGGGWASGVKVAKEGKRRVKERLGSRAEDASLVLGFGASLSSAEHSFGPGFSVDYGDDTAGADVGSNIVNNNVTNGSWIIASYRAYLQEPNIRMCMEWIEKMNHEKDIETSNSSFSIIGTSNYVTLASVESWYSFIQICLRGRVFIPVVSLLLVTIECWTVAYGGAASASASTLAVHLFHQQTRNCMEGMKGMEGMGPIPFHTYFTKISSKRSIHISYGSIGFDPRSRRLYYKPTALTAIPPLTYITHPDRATQCIFTCGRLTDAAAEPMISEDNPYYLSEATI</sequence>
<evidence type="ECO:0000313" key="2">
    <source>
        <dbReference type="EMBL" id="KAF5319877.1"/>
    </source>
</evidence>